<feature type="region of interest" description="Disordered" evidence="1">
    <location>
        <begin position="297"/>
        <end position="327"/>
    </location>
</feature>
<keyword evidence="3" id="KW-1185">Reference proteome</keyword>
<evidence type="ECO:0000313" key="2">
    <source>
        <dbReference type="EMBL" id="EGT35136.1"/>
    </source>
</evidence>
<dbReference type="InParanoid" id="G0NP88"/>
<sequence length="327" mass="38328">MAETYHSEKLMTQVLSSVEDAYQLDEVVPRNLDSFCNTTKNIVLQRSFELLGIRKPSAPPFPEEPDQVFEHMMNQIIDQVEIQHHHGDILENQMELLCLHSFLEEILPRLSMSAAAETIRDNHHIKELSNELRDARGPEEINFIQAQILALKCKDIYTAVKDLGNIINQDRRSIEKLNNILLNFLIKPALLISKNKRAHRSFRVTLGDRDIDEIYRDITERAVRESQRQHIREVTDYPSWIEAINMMNNYVSEMMKLRDRFRKPIPDGVRQLPNRADFRAIHEFMSKMRCYHYGTELPIQPEDDDNENEEGPDQNVNDQNPQELVQE</sequence>
<evidence type="ECO:0000313" key="3">
    <source>
        <dbReference type="Proteomes" id="UP000008068"/>
    </source>
</evidence>
<accession>G0NP88</accession>
<feature type="compositionally biased region" description="Acidic residues" evidence="1">
    <location>
        <begin position="301"/>
        <end position="312"/>
    </location>
</feature>
<proteinExistence type="predicted"/>
<organism evidence="3">
    <name type="scientific">Caenorhabditis brenneri</name>
    <name type="common">Nematode worm</name>
    <dbReference type="NCBI Taxonomy" id="135651"/>
    <lineage>
        <taxon>Eukaryota</taxon>
        <taxon>Metazoa</taxon>
        <taxon>Ecdysozoa</taxon>
        <taxon>Nematoda</taxon>
        <taxon>Chromadorea</taxon>
        <taxon>Rhabditida</taxon>
        <taxon>Rhabditina</taxon>
        <taxon>Rhabditomorpha</taxon>
        <taxon>Rhabditoidea</taxon>
        <taxon>Rhabditidae</taxon>
        <taxon>Peloderinae</taxon>
        <taxon>Caenorhabditis</taxon>
    </lineage>
</organism>
<gene>
    <name evidence="2" type="ORF">CAEBREN_23903</name>
</gene>
<name>G0NP88_CAEBE</name>
<protein>
    <submittedName>
        <fullName evidence="2">Uncharacterized protein</fullName>
    </submittedName>
</protein>
<evidence type="ECO:0000256" key="1">
    <source>
        <dbReference type="SAM" id="MobiDB-lite"/>
    </source>
</evidence>
<feature type="compositionally biased region" description="Polar residues" evidence="1">
    <location>
        <begin position="314"/>
        <end position="327"/>
    </location>
</feature>
<dbReference type="Proteomes" id="UP000008068">
    <property type="component" value="Unassembled WGS sequence"/>
</dbReference>
<dbReference type="HOGENOM" id="CLU_045032_0_0_1"/>
<dbReference type="AlphaFoldDB" id="G0NP88"/>
<reference evidence="3" key="1">
    <citation type="submission" date="2011-07" db="EMBL/GenBank/DDBJ databases">
        <authorList>
            <consortium name="Caenorhabditis brenneri Sequencing and Analysis Consortium"/>
            <person name="Wilson R.K."/>
        </authorList>
    </citation>
    <scope>NUCLEOTIDE SEQUENCE [LARGE SCALE GENOMIC DNA]</scope>
    <source>
        <strain evidence="3">PB2801</strain>
    </source>
</reference>
<dbReference type="EMBL" id="GL379919">
    <property type="protein sequence ID" value="EGT35136.1"/>
    <property type="molecule type" value="Genomic_DNA"/>
</dbReference>